<organism evidence="2 3">
    <name type="scientific">Polyplax serrata</name>
    <name type="common">Common mouse louse</name>
    <dbReference type="NCBI Taxonomy" id="468196"/>
    <lineage>
        <taxon>Eukaryota</taxon>
        <taxon>Metazoa</taxon>
        <taxon>Ecdysozoa</taxon>
        <taxon>Arthropoda</taxon>
        <taxon>Hexapoda</taxon>
        <taxon>Insecta</taxon>
        <taxon>Pterygota</taxon>
        <taxon>Neoptera</taxon>
        <taxon>Paraneoptera</taxon>
        <taxon>Psocodea</taxon>
        <taxon>Troctomorpha</taxon>
        <taxon>Phthiraptera</taxon>
        <taxon>Anoplura</taxon>
        <taxon>Polyplacidae</taxon>
        <taxon>Polyplax</taxon>
    </lineage>
</organism>
<proteinExistence type="predicted"/>
<name>A0AAN8P9K3_POLSC</name>
<sequence length="131" mass="14774">MSYGGKKYRFPEGTSSLRSDIRNDEVESDIDRLAQEILTLGGQRKKSFNEQDRQGEGNLSGADEMRSRSSSRGRKFSGSEYDNLARIPRNASFNLGEQDLDGFSEGQTVVRWVDKRPLSNRGTVAHTWTKP</sequence>
<dbReference type="Proteomes" id="UP001372834">
    <property type="component" value="Unassembled WGS sequence"/>
</dbReference>
<protein>
    <submittedName>
        <fullName evidence="2">Uncharacterized protein</fullName>
    </submittedName>
</protein>
<feature type="region of interest" description="Disordered" evidence="1">
    <location>
        <begin position="1"/>
        <end position="25"/>
    </location>
</feature>
<feature type="region of interest" description="Disordered" evidence="1">
    <location>
        <begin position="41"/>
        <end position="83"/>
    </location>
</feature>
<accession>A0AAN8P9K3</accession>
<dbReference type="AlphaFoldDB" id="A0AAN8P9K3"/>
<dbReference type="EMBL" id="JAWJWE010000003">
    <property type="protein sequence ID" value="KAK6639620.1"/>
    <property type="molecule type" value="Genomic_DNA"/>
</dbReference>
<comment type="caution">
    <text evidence="2">The sequence shown here is derived from an EMBL/GenBank/DDBJ whole genome shotgun (WGS) entry which is preliminary data.</text>
</comment>
<gene>
    <name evidence="2" type="ORF">RUM43_007893</name>
</gene>
<reference evidence="2 3" key="1">
    <citation type="submission" date="2023-10" db="EMBL/GenBank/DDBJ databases">
        <title>Genomes of two closely related lineages of the louse Polyplax serrata with different host specificities.</title>
        <authorList>
            <person name="Martinu J."/>
            <person name="Tarabai H."/>
            <person name="Stefka J."/>
            <person name="Hypsa V."/>
        </authorList>
    </citation>
    <scope>NUCLEOTIDE SEQUENCE [LARGE SCALE GENOMIC DNA]</scope>
    <source>
        <strain evidence="2">HR10_N</strain>
    </source>
</reference>
<evidence type="ECO:0000313" key="2">
    <source>
        <dbReference type="EMBL" id="KAK6639620.1"/>
    </source>
</evidence>
<evidence type="ECO:0000256" key="1">
    <source>
        <dbReference type="SAM" id="MobiDB-lite"/>
    </source>
</evidence>
<evidence type="ECO:0000313" key="3">
    <source>
        <dbReference type="Proteomes" id="UP001372834"/>
    </source>
</evidence>